<organism evidence="2 3">
    <name type="scientific">Mucuna pruriens</name>
    <name type="common">Velvet bean</name>
    <name type="synonym">Dolichos pruriens</name>
    <dbReference type="NCBI Taxonomy" id="157652"/>
    <lineage>
        <taxon>Eukaryota</taxon>
        <taxon>Viridiplantae</taxon>
        <taxon>Streptophyta</taxon>
        <taxon>Embryophyta</taxon>
        <taxon>Tracheophyta</taxon>
        <taxon>Spermatophyta</taxon>
        <taxon>Magnoliopsida</taxon>
        <taxon>eudicotyledons</taxon>
        <taxon>Gunneridae</taxon>
        <taxon>Pentapetalae</taxon>
        <taxon>rosids</taxon>
        <taxon>fabids</taxon>
        <taxon>Fabales</taxon>
        <taxon>Fabaceae</taxon>
        <taxon>Papilionoideae</taxon>
        <taxon>50 kb inversion clade</taxon>
        <taxon>NPAAA clade</taxon>
        <taxon>indigoferoid/millettioid clade</taxon>
        <taxon>Phaseoleae</taxon>
        <taxon>Mucuna</taxon>
    </lineage>
</organism>
<protein>
    <submittedName>
        <fullName evidence="2">Uncharacterized protein</fullName>
    </submittedName>
</protein>
<keyword evidence="3" id="KW-1185">Reference proteome</keyword>
<name>A0A371E3D8_MUCPR</name>
<dbReference type="AlphaFoldDB" id="A0A371E3D8"/>
<feature type="non-terminal residue" evidence="2">
    <location>
        <position position="125"/>
    </location>
</feature>
<feature type="chain" id="PRO_5017001362" evidence="1">
    <location>
        <begin position="24"/>
        <end position="125"/>
    </location>
</feature>
<dbReference type="Proteomes" id="UP000257109">
    <property type="component" value="Unassembled WGS sequence"/>
</dbReference>
<evidence type="ECO:0000256" key="1">
    <source>
        <dbReference type="SAM" id="SignalP"/>
    </source>
</evidence>
<accession>A0A371E3D8</accession>
<dbReference type="EMBL" id="QJKJ01016773">
    <property type="protein sequence ID" value="RDX60559.1"/>
    <property type="molecule type" value="Genomic_DNA"/>
</dbReference>
<comment type="caution">
    <text evidence="2">The sequence shown here is derived from an EMBL/GenBank/DDBJ whole genome shotgun (WGS) entry which is preliminary data.</text>
</comment>
<keyword evidence="1" id="KW-0732">Signal</keyword>
<feature type="non-terminal residue" evidence="2">
    <location>
        <position position="1"/>
    </location>
</feature>
<dbReference type="OrthoDB" id="418757at2759"/>
<reference evidence="2" key="1">
    <citation type="submission" date="2018-05" db="EMBL/GenBank/DDBJ databases">
        <title>Draft genome of Mucuna pruriens seed.</title>
        <authorList>
            <person name="Nnadi N.E."/>
            <person name="Vos R."/>
            <person name="Hasami M.H."/>
            <person name="Devisetty U.K."/>
            <person name="Aguiy J.C."/>
        </authorList>
    </citation>
    <scope>NUCLEOTIDE SEQUENCE [LARGE SCALE GENOMIC DNA]</scope>
    <source>
        <strain evidence="2">JCA_2017</strain>
    </source>
</reference>
<sequence>MKRKKSCLPPILVGLFLGSQLCGQKPNILKPARSLFIRGEGGFLQVRGIFIRCVVSPHWWCLIGGTVLPSHHQSGGLFPIRVVSELSGLKGVLLARIMEKMHLPVFAAQKPEFMSDEEWDFEHQQ</sequence>
<evidence type="ECO:0000313" key="3">
    <source>
        <dbReference type="Proteomes" id="UP000257109"/>
    </source>
</evidence>
<evidence type="ECO:0000313" key="2">
    <source>
        <dbReference type="EMBL" id="RDX60559.1"/>
    </source>
</evidence>
<feature type="signal peptide" evidence="1">
    <location>
        <begin position="1"/>
        <end position="23"/>
    </location>
</feature>
<gene>
    <name evidence="2" type="ORF">CR513_61288</name>
</gene>
<proteinExistence type="predicted"/>